<dbReference type="STRING" id="71999.KPaMU14_08995"/>
<evidence type="ECO:0000256" key="3">
    <source>
        <dbReference type="ARBA" id="ARBA00022553"/>
    </source>
</evidence>
<dbReference type="EC" id="2.7.13.3" evidence="2"/>
<dbReference type="InterPro" id="IPR036890">
    <property type="entry name" value="HATPase_C_sf"/>
</dbReference>
<evidence type="ECO:0000256" key="6">
    <source>
        <dbReference type="ARBA" id="ARBA00022777"/>
    </source>
</evidence>
<feature type="transmembrane region" description="Helical" evidence="11">
    <location>
        <begin position="72"/>
        <end position="90"/>
    </location>
</feature>
<organism evidence="13 14">
    <name type="scientific">Kocuria palustris PEL</name>
    <dbReference type="NCBI Taxonomy" id="1236550"/>
    <lineage>
        <taxon>Bacteria</taxon>
        <taxon>Bacillati</taxon>
        <taxon>Actinomycetota</taxon>
        <taxon>Actinomycetes</taxon>
        <taxon>Micrococcales</taxon>
        <taxon>Micrococcaceae</taxon>
        <taxon>Kocuria</taxon>
    </lineage>
</organism>
<reference evidence="13 14" key="1">
    <citation type="journal article" date="2014" name="Genome Announc.">
        <title>Draft Genome Sequence of Kocuria palustris PEL.</title>
        <authorList>
            <person name="Sharma G."/>
            <person name="Khatri I."/>
            <person name="Subramanian S."/>
        </authorList>
    </citation>
    <scope>NUCLEOTIDE SEQUENCE [LARGE SCALE GENOMIC DNA]</scope>
    <source>
        <strain evidence="13 14">PEL</strain>
    </source>
</reference>
<feature type="transmembrane region" description="Helical" evidence="11">
    <location>
        <begin position="96"/>
        <end position="127"/>
    </location>
</feature>
<evidence type="ECO:0000256" key="1">
    <source>
        <dbReference type="ARBA" id="ARBA00000085"/>
    </source>
</evidence>
<keyword evidence="8" id="KW-0902">Two-component regulatory system</keyword>
<evidence type="ECO:0000313" key="14">
    <source>
        <dbReference type="Proteomes" id="UP000009877"/>
    </source>
</evidence>
<accession>M2YCS1</accession>
<evidence type="ECO:0000256" key="10">
    <source>
        <dbReference type="SAM" id="MobiDB-lite"/>
    </source>
</evidence>
<keyword evidence="5" id="KW-0547">Nucleotide-binding</keyword>
<feature type="domain" description="Signal transduction histidine kinase subgroup 3 dimerisation and phosphoacceptor" evidence="12">
    <location>
        <begin position="227"/>
        <end position="293"/>
    </location>
</feature>
<dbReference type="AlphaFoldDB" id="M2YCS1"/>
<sequence length="449" mass="47615">MTTAEPRTAERLEPGAEPPPAHQTAARSTSRPAGLAVRRRDVAVACTYALLAALAQLLLPFEPATRVLGMPVPGWTGLALQLTAAAALVLRTTRPWVVLLVTAPAAAASVGLDAGPVSALLLFEAIFTSVRYGSRRLHRLTSILCLGATAAALLAALALPEHRELWTQLVVMAGVVLILPLLWAGEVRGHQEARAQAERAAEAERETAARQLELEQARAALRLQEQRTHLAQELHDGVTGHLSAVALQTGALRSSSALRQDPAALERSLEVVRTSAVEAMADMRRLIDVLRTDEPADDDSASWDGLSARLRALRPEATIVVHPAATARLDAAGLSGQALRIGQEAVTNVLKHAGPGPASLLLTDDDGRVVLEIRSPLADHAVADDGSGIGLPSMLRRARETGGKLEAGPVDERTWHVRACWDAHTLASGTSEMAAGPTEPHRRAEEPAR</sequence>
<dbReference type="GO" id="GO:0000155">
    <property type="term" value="F:phosphorelay sensor kinase activity"/>
    <property type="evidence" value="ECO:0007669"/>
    <property type="project" value="InterPro"/>
</dbReference>
<comment type="catalytic activity">
    <reaction evidence="1">
        <text>ATP + protein L-histidine = ADP + protein N-phospho-L-histidine.</text>
        <dbReference type="EC" id="2.7.13.3"/>
    </reaction>
</comment>
<feature type="coiled-coil region" evidence="9">
    <location>
        <begin position="187"/>
        <end position="220"/>
    </location>
</feature>
<feature type="transmembrane region" description="Helical" evidence="11">
    <location>
        <begin position="165"/>
        <end position="184"/>
    </location>
</feature>
<keyword evidence="11" id="KW-1133">Transmembrane helix</keyword>
<evidence type="ECO:0000256" key="8">
    <source>
        <dbReference type="ARBA" id="ARBA00023012"/>
    </source>
</evidence>
<dbReference type="GO" id="GO:0005524">
    <property type="term" value="F:ATP binding"/>
    <property type="evidence" value="ECO:0007669"/>
    <property type="project" value="UniProtKB-KW"/>
</dbReference>
<evidence type="ECO:0000256" key="5">
    <source>
        <dbReference type="ARBA" id="ARBA00022741"/>
    </source>
</evidence>
<keyword evidence="14" id="KW-1185">Reference proteome</keyword>
<keyword evidence="6" id="KW-0418">Kinase</keyword>
<keyword evidence="7" id="KW-0067">ATP-binding</keyword>
<keyword evidence="4" id="KW-0808">Transferase</keyword>
<dbReference type="Pfam" id="PF07730">
    <property type="entry name" value="HisKA_3"/>
    <property type="match status" value="1"/>
</dbReference>
<evidence type="ECO:0000313" key="13">
    <source>
        <dbReference type="EMBL" id="EME36320.1"/>
    </source>
</evidence>
<dbReference type="PANTHER" id="PTHR24421">
    <property type="entry name" value="NITRATE/NITRITE SENSOR PROTEIN NARX-RELATED"/>
    <property type="match status" value="1"/>
</dbReference>
<evidence type="ECO:0000256" key="4">
    <source>
        <dbReference type="ARBA" id="ARBA00022679"/>
    </source>
</evidence>
<keyword evidence="3" id="KW-0597">Phosphoprotein</keyword>
<keyword evidence="9" id="KW-0175">Coiled coil</keyword>
<evidence type="ECO:0000256" key="11">
    <source>
        <dbReference type="SAM" id="Phobius"/>
    </source>
</evidence>
<protein>
    <recommendedName>
        <fullName evidence="2">histidine kinase</fullName>
        <ecNumber evidence="2">2.7.13.3</ecNumber>
    </recommendedName>
</protein>
<proteinExistence type="predicted"/>
<feature type="transmembrane region" description="Helical" evidence="11">
    <location>
        <begin position="42"/>
        <end position="60"/>
    </location>
</feature>
<dbReference type="EMBL" id="ANHZ02000016">
    <property type="protein sequence ID" value="EME36320.1"/>
    <property type="molecule type" value="Genomic_DNA"/>
</dbReference>
<gene>
    <name evidence="13" type="ORF">C884_00611</name>
</gene>
<evidence type="ECO:0000256" key="9">
    <source>
        <dbReference type="SAM" id="Coils"/>
    </source>
</evidence>
<name>M2YCS1_9MICC</name>
<dbReference type="InterPro" id="IPR011712">
    <property type="entry name" value="Sig_transdc_His_kin_sub3_dim/P"/>
</dbReference>
<dbReference type="CDD" id="cd16917">
    <property type="entry name" value="HATPase_UhpB-NarQ-NarX-like"/>
    <property type="match status" value="1"/>
</dbReference>
<dbReference type="PANTHER" id="PTHR24421:SF10">
    <property type="entry name" value="NITRATE_NITRITE SENSOR PROTEIN NARQ"/>
    <property type="match status" value="1"/>
</dbReference>
<dbReference type="SUPFAM" id="SSF55874">
    <property type="entry name" value="ATPase domain of HSP90 chaperone/DNA topoisomerase II/histidine kinase"/>
    <property type="match status" value="1"/>
</dbReference>
<keyword evidence="11" id="KW-0472">Membrane</keyword>
<dbReference type="InterPro" id="IPR050482">
    <property type="entry name" value="Sensor_HK_TwoCompSys"/>
</dbReference>
<feature type="transmembrane region" description="Helical" evidence="11">
    <location>
        <begin position="139"/>
        <end position="159"/>
    </location>
</feature>
<evidence type="ECO:0000256" key="7">
    <source>
        <dbReference type="ARBA" id="ARBA00022840"/>
    </source>
</evidence>
<dbReference type="GO" id="GO:0016020">
    <property type="term" value="C:membrane"/>
    <property type="evidence" value="ECO:0007669"/>
    <property type="project" value="InterPro"/>
</dbReference>
<dbReference type="Gene3D" id="1.20.5.1930">
    <property type="match status" value="1"/>
</dbReference>
<dbReference type="GO" id="GO:0046983">
    <property type="term" value="F:protein dimerization activity"/>
    <property type="evidence" value="ECO:0007669"/>
    <property type="project" value="InterPro"/>
</dbReference>
<dbReference type="Proteomes" id="UP000009877">
    <property type="component" value="Unassembled WGS sequence"/>
</dbReference>
<feature type="region of interest" description="Disordered" evidence="10">
    <location>
        <begin position="428"/>
        <end position="449"/>
    </location>
</feature>
<feature type="region of interest" description="Disordered" evidence="10">
    <location>
        <begin position="1"/>
        <end position="32"/>
    </location>
</feature>
<dbReference type="Gene3D" id="3.30.565.10">
    <property type="entry name" value="Histidine kinase-like ATPase, C-terminal domain"/>
    <property type="match status" value="1"/>
</dbReference>
<dbReference type="RefSeq" id="WP_006215034.1">
    <property type="nucleotide sequence ID" value="NZ_ANHZ02000016.1"/>
</dbReference>
<evidence type="ECO:0000256" key="2">
    <source>
        <dbReference type="ARBA" id="ARBA00012438"/>
    </source>
</evidence>
<feature type="compositionally biased region" description="Basic and acidic residues" evidence="10">
    <location>
        <begin position="439"/>
        <end position="449"/>
    </location>
</feature>
<comment type="caution">
    <text evidence="13">The sequence shown here is derived from an EMBL/GenBank/DDBJ whole genome shotgun (WGS) entry which is preliminary data.</text>
</comment>
<evidence type="ECO:0000259" key="12">
    <source>
        <dbReference type="Pfam" id="PF07730"/>
    </source>
</evidence>
<keyword evidence="11" id="KW-0812">Transmembrane</keyword>